<accession>A0A022W823</accession>
<proteinExistence type="predicted"/>
<feature type="compositionally biased region" description="Basic and acidic residues" evidence="1">
    <location>
        <begin position="148"/>
        <end position="159"/>
    </location>
</feature>
<feature type="compositionally biased region" description="Low complexity" evidence="1">
    <location>
        <begin position="133"/>
        <end position="144"/>
    </location>
</feature>
<feature type="region of interest" description="Disordered" evidence="1">
    <location>
        <begin position="133"/>
        <end position="183"/>
    </location>
</feature>
<organism evidence="2">
    <name type="scientific">Trichophyton rubrum CBS 288.86</name>
    <dbReference type="NCBI Taxonomy" id="1215330"/>
    <lineage>
        <taxon>Eukaryota</taxon>
        <taxon>Fungi</taxon>
        <taxon>Dikarya</taxon>
        <taxon>Ascomycota</taxon>
        <taxon>Pezizomycotina</taxon>
        <taxon>Eurotiomycetes</taxon>
        <taxon>Eurotiomycetidae</taxon>
        <taxon>Onygenales</taxon>
        <taxon>Arthrodermataceae</taxon>
        <taxon>Trichophyton</taxon>
    </lineage>
</organism>
<evidence type="ECO:0000313" key="2">
    <source>
        <dbReference type="EMBL" id="EZF54507.1"/>
    </source>
</evidence>
<name>A0A022W823_TRIRU</name>
<protein>
    <submittedName>
        <fullName evidence="2">Uncharacterized protein</fullName>
    </submittedName>
</protein>
<dbReference type="EMBL" id="KK207783">
    <property type="protein sequence ID" value="EZF54507.1"/>
    <property type="molecule type" value="Genomic_DNA"/>
</dbReference>
<gene>
    <name evidence="2" type="ORF">H103_02741</name>
</gene>
<dbReference type="Proteomes" id="UP000023758">
    <property type="component" value="Unassembled WGS sequence"/>
</dbReference>
<reference evidence="2" key="1">
    <citation type="submission" date="2014-02" db="EMBL/GenBank/DDBJ databases">
        <title>The Genome Sequence of Trichophyton rubrum (morphotype fischeri) CBS 288.86.</title>
        <authorList>
            <consortium name="The Broad Institute Genomics Platform"/>
            <person name="Cuomo C.A."/>
            <person name="White T.C."/>
            <person name="Graser Y."/>
            <person name="Martinez-Rossi N."/>
            <person name="Heitman J."/>
            <person name="Young S.K."/>
            <person name="Zeng Q."/>
            <person name="Gargeya S."/>
            <person name="Abouelleil A."/>
            <person name="Alvarado L."/>
            <person name="Chapman S.B."/>
            <person name="Gainer-Dewar J."/>
            <person name="Goldberg J."/>
            <person name="Griggs A."/>
            <person name="Gujja S."/>
            <person name="Hansen M."/>
            <person name="Howarth C."/>
            <person name="Imamovic A."/>
            <person name="Larimer J."/>
            <person name="Martinez D."/>
            <person name="Murphy C."/>
            <person name="Pearson M.D."/>
            <person name="Persinoti G."/>
            <person name="Poon T."/>
            <person name="Priest M."/>
            <person name="Roberts A.D."/>
            <person name="Saif S."/>
            <person name="Shea T.D."/>
            <person name="Sykes S.N."/>
            <person name="Wortman J."/>
            <person name="Nusbaum C."/>
            <person name="Birren B."/>
        </authorList>
    </citation>
    <scope>NUCLEOTIDE SEQUENCE [LARGE SCALE GENOMIC DNA]</scope>
    <source>
        <strain evidence="2">CBS 288.86</strain>
    </source>
</reference>
<sequence length="183" mass="20023">MYILIPVEPTAVICGTIHSGEVAGVTSIEAAAWSVGSQAEQQLDSYTHPQTQTVPQFFPCTKADCVCHTIIVDDGKNPTVRLSATLWDRISSNERSRASAICMTLLTFPVPFQAKKGGGWSVLARQGLGTWPSRGLSSSLGPRSQYNYRERRLGRKDPKISSFTRSYGNEKDERMDPSQGGRG</sequence>
<evidence type="ECO:0000256" key="1">
    <source>
        <dbReference type="SAM" id="MobiDB-lite"/>
    </source>
</evidence>
<dbReference type="AlphaFoldDB" id="A0A022W823"/>
<dbReference type="HOGENOM" id="CLU_1476173_0_0_1"/>